<dbReference type="Proteomes" id="UP000188342">
    <property type="component" value="Unassembled WGS sequence"/>
</dbReference>
<evidence type="ECO:0000313" key="1">
    <source>
        <dbReference type="EMBL" id="SJN22797.1"/>
    </source>
</evidence>
<dbReference type="AlphaFoldDB" id="A0A1R4ISH4"/>
<reference evidence="1 2" key="1">
    <citation type="submission" date="2017-02" db="EMBL/GenBank/DDBJ databases">
        <authorList>
            <person name="Peterson S.W."/>
        </authorList>
    </citation>
    <scope>NUCLEOTIDE SEQUENCE [LARGE SCALE GENOMIC DNA]</scope>
    <source>
        <strain evidence="1 2">LSP_Lj1</strain>
    </source>
</reference>
<protein>
    <submittedName>
        <fullName evidence="1">Uncharacterized protein</fullName>
    </submittedName>
</protein>
<evidence type="ECO:0000313" key="2">
    <source>
        <dbReference type="Proteomes" id="UP000188342"/>
    </source>
</evidence>
<accession>A0A1R4ISH4</accession>
<proteinExistence type="predicted"/>
<sequence>MDYSAQSPVSQRLGQRLRAARFPSANCFAPVEGPTFFVHVQEPSQREVNCLLDAWE</sequence>
<name>A0A1R4ISH4_9ACTN</name>
<keyword evidence="2" id="KW-1185">Reference proteome</keyword>
<organism evidence="1 2">
    <name type="scientific">Luteococcus japonicus LSP_Lj1</name>
    <dbReference type="NCBI Taxonomy" id="1255658"/>
    <lineage>
        <taxon>Bacteria</taxon>
        <taxon>Bacillati</taxon>
        <taxon>Actinomycetota</taxon>
        <taxon>Actinomycetes</taxon>
        <taxon>Propionibacteriales</taxon>
        <taxon>Propionibacteriaceae</taxon>
        <taxon>Luteococcus</taxon>
    </lineage>
</organism>
<dbReference type="EMBL" id="FUKQ01000011">
    <property type="protein sequence ID" value="SJN22797.1"/>
    <property type="molecule type" value="Genomic_DNA"/>
</dbReference>
<gene>
    <name evidence="1" type="ORF">FM114_03520</name>
</gene>